<dbReference type="RefSeq" id="XP_033157178.1">
    <property type="nucleotide sequence ID" value="XM_033301287.1"/>
</dbReference>
<dbReference type="PANTHER" id="PTHR48043">
    <property type="entry name" value="EG:EG0003.4 PROTEIN-RELATED"/>
    <property type="match status" value="1"/>
</dbReference>
<dbReference type="InterPro" id="IPR035595">
    <property type="entry name" value="UDP_glycos_trans_CS"/>
</dbReference>
<evidence type="ECO:0000256" key="5">
    <source>
        <dbReference type="RuleBase" id="RU362059"/>
    </source>
</evidence>
<dbReference type="SUPFAM" id="SSF53756">
    <property type="entry name" value="UDP-Glycosyltransferase/glycogen phosphorylase"/>
    <property type="match status" value="1"/>
</dbReference>
<evidence type="ECO:0000256" key="4">
    <source>
        <dbReference type="RuleBase" id="RU003718"/>
    </source>
</evidence>
<evidence type="ECO:0000313" key="6">
    <source>
        <dbReference type="Proteomes" id="UP000515162"/>
    </source>
</evidence>
<protein>
    <recommendedName>
        <fullName evidence="5">UDP-glucuronosyltransferase</fullName>
        <ecNumber evidence="5">2.4.1.17</ecNumber>
    </recommendedName>
</protein>
<feature type="chain" id="PRO_5028525514" description="UDP-glucuronosyltransferase" evidence="5">
    <location>
        <begin position="21"/>
        <end position="525"/>
    </location>
</feature>
<dbReference type="Proteomes" id="UP000515162">
    <property type="component" value="Chromosome 2L"/>
</dbReference>
<feature type="transmembrane region" description="Helical" evidence="5">
    <location>
        <begin position="477"/>
        <end position="501"/>
    </location>
</feature>
<evidence type="ECO:0000313" key="7">
    <source>
        <dbReference type="RefSeq" id="XP_033157178.1"/>
    </source>
</evidence>
<dbReference type="Gene3D" id="3.40.50.2000">
    <property type="entry name" value="Glycogen Phosphorylase B"/>
    <property type="match status" value="2"/>
</dbReference>
<accession>A0A6P8JMN8</accession>
<dbReference type="PANTHER" id="PTHR48043:SF114">
    <property type="entry name" value="IP04436P-RELATED"/>
    <property type="match status" value="1"/>
</dbReference>
<dbReference type="CDD" id="cd03784">
    <property type="entry name" value="GT1_Gtf-like"/>
    <property type="match status" value="1"/>
</dbReference>
<dbReference type="GO" id="GO:0015020">
    <property type="term" value="F:glucuronosyltransferase activity"/>
    <property type="evidence" value="ECO:0007669"/>
    <property type="project" value="UniProtKB-EC"/>
</dbReference>
<keyword evidence="3 4" id="KW-0808">Transferase</keyword>
<dbReference type="AlphaFoldDB" id="A0A6P8JMN8"/>
<evidence type="ECO:0000256" key="2">
    <source>
        <dbReference type="ARBA" id="ARBA00022676"/>
    </source>
</evidence>
<evidence type="ECO:0000256" key="3">
    <source>
        <dbReference type="ARBA" id="ARBA00022679"/>
    </source>
</evidence>
<evidence type="ECO:0000256" key="1">
    <source>
        <dbReference type="ARBA" id="ARBA00009995"/>
    </source>
</evidence>
<feature type="signal peptide" evidence="5">
    <location>
        <begin position="1"/>
        <end position="20"/>
    </location>
</feature>
<proteinExistence type="inferred from homology"/>
<dbReference type="InterPro" id="IPR050271">
    <property type="entry name" value="UDP-glycosyltransferase"/>
</dbReference>
<dbReference type="InterPro" id="IPR002213">
    <property type="entry name" value="UDP_glucos_trans"/>
</dbReference>
<dbReference type="PROSITE" id="PS00375">
    <property type="entry name" value="UDPGT"/>
    <property type="match status" value="1"/>
</dbReference>
<comment type="subcellular location">
    <subcellularLocation>
        <location evidence="5">Membrane</location>
        <topology evidence="5">Single-pass membrane protein</topology>
    </subcellularLocation>
</comment>
<keyword evidence="5" id="KW-1133">Transmembrane helix</keyword>
<name>A0A6P8JMN8_DROMA</name>
<dbReference type="FunFam" id="3.40.50.2000:FF:000144">
    <property type="entry name" value="UDP-glucuronosyltransferase"/>
    <property type="match status" value="1"/>
</dbReference>
<gene>
    <name evidence="7" type="primary">LOC117139133</name>
</gene>
<keyword evidence="5" id="KW-0812">Transmembrane</keyword>
<comment type="similarity">
    <text evidence="1 4">Belongs to the UDP-glycosyltransferase family.</text>
</comment>
<keyword evidence="5" id="KW-0472">Membrane</keyword>
<dbReference type="FunFam" id="3.40.50.2000:FF:000050">
    <property type="entry name" value="UDP-glucuronosyltransferase"/>
    <property type="match status" value="1"/>
</dbReference>
<keyword evidence="5" id="KW-0732">Signal</keyword>
<organism evidence="6 7">
    <name type="scientific">Drosophila mauritiana</name>
    <name type="common">Fruit fly</name>
    <dbReference type="NCBI Taxonomy" id="7226"/>
    <lineage>
        <taxon>Eukaryota</taxon>
        <taxon>Metazoa</taxon>
        <taxon>Ecdysozoa</taxon>
        <taxon>Arthropoda</taxon>
        <taxon>Hexapoda</taxon>
        <taxon>Insecta</taxon>
        <taxon>Pterygota</taxon>
        <taxon>Neoptera</taxon>
        <taxon>Endopterygota</taxon>
        <taxon>Diptera</taxon>
        <taxon>Brachycera</taxon>
        <taxon>Muscomorpha</taxon>
        <taxon>Ephydroidea</taxon>
        <taxon>Drosophilidae</taxon>
        <taxon>Drosophila</taxon>
        <taxon>Sophophora</taxon>
    </lineage>
</organism>
<keyword evidence="2 4" id="KW-0328">Glycosyltransferase</keyword>
<keyword evidence="6" id="KW-1185">Reference proteome</keyword>
<reference evidence="7" key="1">
    <citation type="submission" date="2025-08" db="UniProtKB">
        <authorList>
            <consortium name="RefSeq"/>
        </authorList>
    </citation>
    <scope>IDENTIFICATION</scope>
    <source>
        <strain evidence="7">Mau12</strain>
        <tissue evidence="7">Whole Body</tissue>
    </source>
</reference>
<dbReference type="GeneID" id="117139133"/>
<dbReference type="Pfam" id="PF00201">
    <property type="entry name" value="UDPGT"/>
    <property type="match status" value="1"/>
</dbReference>
<sequence>MMLLPLALLAFLLRPEPNDAAQILGLFQHPGKSHFDFFRPMFLALVERGHNISMYSYFPLEKPVANYTDYVFQGMPLLTDIVDLRNFESEWKPLGLPFKVPTYFMLHEWGLRSCKVALNSPLIAQLLKSPIRYDVILLEHFSNDCMAAVAHLLNAPVIALSSCAIMPWHYKRMGSPFINPIMPMNFLPYTDEMSLIDRLNNFFHFHTVNTLYNTITQPATDALIGQRFGPGLPPINEIVKNTSLMLINQHYALTGPRPYAPNVIEVGGLQVGPIKPLPQHLLDLLDRSPNGVIYISWGSMVNSNTLPAAKRMALFQSISQLKEYNFVMRWKSLESLEDNKPSNLYSFDWLPQRDLLCHPKVRAFISHGGLLGTTEAVHCGVPMLVTPFYGDQFLNSGAVKQRGFGVIVDFRDFDTNHITRGLRIILDKKFAERVRRSSEAFRQRPIPPIELATWWIEHVIENGGAPHIQSEARHINWIVYNSIDVLLFWLGILFLLFVALWKLIKIFKTAFCRGKISRDTKTKTQ</sequence>
<comment type="catalytic activity">
    <reaction evidence="5">
        <text>glucuronate acceptor + UDP-alpha-D-glucuronate = acceptor beta-D-glucuronoside + UDP + H(+)</text>
        <dbReference type="Rhea" id="RHEA:21032"/>
        <dbReference type="ChEBI" id="CHEBI:15378"/>
        <dbReference type="ChEBI" id="CHEBI:58052"/>
        <dbReference type="ChEBI" id="CHEBI:58223"/>
        <dbReference type="ChEBI" id="CHEBI:132367"/>
        <dbReference type="ChEBI" id="CHEBI:132368"/>
        <dbReference type="EC" id="2.4.1.17"/>
    </reaction>
</comment>
<dbReference type="GO" id="GO:0016020">
    <property type="term" value="C:membrane"/>
    <property type="evidence" value="ECO:0007669"/>
    <property type="project" value="UniProtKB-SubCell"/>
</dbReference>
<dbReference type="CTD" id="35137"/>
<dbReference type="EC" id="2.4.1.17" evidence="5"/>